<gene>
    <name evidence="2" type="ORF">IW261DRAFT_1000872</name>
</gene>
<organism evidence="2 3">
    <name type="scientific">Armillaria novae-zelandiae</name>
    <dbReference type="NCBI Taxonomy" id="153914"/>
    <lineage>
        <taxon>Eukaryota</taxon>
        <taxon>Fungi</taxon>
        <taxon>Dikarya</taxon>
        <taxon>Basidiomycota</taxon>
        <taxon>Agaricomycotina</taxon>
        <taxon>Agaricomycetes</taxon>
        <taxon>Agaricomycetidae</taxon>
        <taxon>Agaricales</taxon>
        <taxon>Marasmiineae</taxon>
        <taxon>Physalacriaceae</taxon>
        <taxon>Armillaria</taxon>
    </lineage>
</organism>
<proteinExistence type="predicted"/>
<evidence type="ECO:0000313" key="3">
    <source>
        <dbReference type="Proteomes" id="UP001175227"/>
    </source>
</evidence>
<protein>
    <submittedName>
        <fullName evidence="2">Uncharacterized protein</fullName>
    </submittedName>
</protein>
<sequence>MIPWPLLLRRFCYGLKHICRSLNVMLHPVCPPNFAARRRIAFRGARAGALKKGWCWGGCADELFSRIQSQSTVLKCFPYLYYFPTLPPRKARIPQPNATLCLAWPTCFAVRRRIAFRRARVESWEESCAWIVWGSFGFGAGAFYIFTSFLAS</sequence>
<reference evidence="2" key="1">
    <citation type="submission" date="2023-06" db="EMBL/GenBank/DDBJ databases">
        <authorList>
            <consortium name="Lawrence Berkeley National Laboratory"/>
            <person name="Ahrendt S."/>
            <person name="Sahu N."/>
            <person name="Indic B."/>
            <person name="Wong-Bajracharya J."/>
            <person name="Merenyi Z."/>
            <person name="Ke H.-M."/>
            <person name="Monk M."/>
            <person name="Kocsube S."/>
            <person name="Drula E."/>
            <person name="Lipzen A."/>
            <person name="Balint B."/>
            <person name="Henrissat B."/>
            <person name="Andreopoulos B."/>
            <person name="Martin F.M."/>
            <person name="Harder C.B."/>
            <person name="Rigling D."/>
            <person name="Ford K.L."/>
            <person name="Foster G.D."/>
            <person name="Pangilinan J."/>
            <person name="Papanicolaou A."/>
            <person name="Barry K."/>
            <person name="LaButti K."/>
            <person name="Viragh M."/>
            <person name="Koriabine M."/>
            <person name="Yan M."/>
            <person name="Riley R."/>
            <person name="Champramary S."/>
            <person name="Plett K.L."/>
            <person name="Tsai I.J."/>
            <person name="Slot J."/>
            <person name="Sipos G."/>
            <person name="Plett J."/>
            <person name="Nagy L.G."/>
            <person name="Grigoriev I.V."/>
        </authorList>
    </citation>
    <scope>NUCLEOTIDE SEQUENCE</scope>
    <source>
        <strain evidence="2">ICMP 16352</strain>
    </source>
</reference>
<evidence type="ECO:0000256" key="1">
    <source>
        <dbReference type="SAM" id="Phobius"/>
    </source>
</evidence>
<keyword evidence="3" id="KW-1185">Reference proteome</keyword>
<comment type="caution">
    <text evidence="2">The sequence shown here is derived from an EMBL/GenBank/DDBJ whole genome shotgun (WGS) entry which is preliminary data.</text>
</comment>
<keyword evidence="1" id="KW-1133">Transmembrane helix</keyword>
<accession>A0AA39NRS3</accession>
<keyword evidence="1" id="KW-0472">Membrane</keyword>
<dbReference type="AlphaFoldDB" id="A0AA39NRS3"/>
<name>A0AA39NRS3_9AGAR</name>
<dbReference type="Proteomes" id="UP001175227">
    <property type="component" value="Unassembled WGS sequence"/>
</dbReference>
<keyword evidence="1" id="KW-0812">Transmembrane</keyword>
<feature type="transmembrane region" description="Helical" evidence="1">
    <location>
        <begin position="127"/>
        <end position="146"/>
    </location>
</feature>
<dbReference type="EMBL" id="JAUEPR010000062">
    <property type="protein sequence ID" value="KAK0470626.1"/>
    <property type="molecule type" value="Genomic_DNA"/>
</dbReference>
<evidence type="ECO:0000313" key="2">
    <source>
        <dbReference type="EMBL" id="KAK0470626.1"/>
    </source>
</evidence>